<reference evidence="1" key="1">
    <citation type="submission" date="2012-09" db="EMBL/GenBank/DDBJ databases">
        <authorList>
            <person name="Martin A.A."/>
        </authorList>
    </citation>
    <scope>NUCLEOTIDE SEQUENCE</scope>
</reference>
<protein>
    <submittedName>
        <fullName evidence="2">Reverse transcriptase domain-containing protein</fullName>
    </submittedName>
</protein>
<accession>A0A0K0DIV9</accession>
<evidence type="ECO:0000313" key="2">
    <source>
        <dbReference type="WBParaSite" id="ACAC_0001127101-mRNA-1"/>
    </source>
</evidence>
<dbReference type="WBParaSite" id="ACAC_0001127101-mRNA-1">
    <property type="protein sequence ID" value="ACAC_0001127101-mRNA-1"/>
    <property type="gene ID" value="ACAC_0001127101"/>
</dbReference>
<name>A0A0K0DIV9_ANGCA</name>
<sequence>MRIYDVIAMAETRRRHPINVVYDTGEELFLGTCVSRGVGGVGVLVNTTLTSKYDEEEVEAFYMDMKKYYREDHTFFKVNIGDFNAKIGPRRTSEERHIWNHGLEWNEQGREINMMNDLAAEMSRRKRAAWGAFKSIEDVAKRIKNTRLRAHLFDSTVLLGLTYISKVTSKLRPELRERICQTVPEFNSTSSKPYVTAPEYKMAIKVLVHNHQQVLQRRNASYSGLINAAMPDSCLLIKKSSESHAQIKIENLLVFDAEDDTIDLHGYSSVVVFAQIVLVRLGTL</sequence>
<reference evidence="2" key="2">
    <citation type="submission" date="2017-02" db="UniProtKB">
        <authorList>
            <consortium name="WormBaseParasite"/>
        </authorList>
    </citation>
    <scope>IDENTIFICATION</scope>
</reference>
<proteinExistence type="predicted"/>
<keyword evidence="1" id="KW-1185">Reference proteome</keyword>
<organism evidence="1 2">
    <name type="scientific">Angiostrongylus cantonensis</name>
    <name type="common">Rat lungworm</name>
    <dbReference type="NCBI Taxonomy" id="6313"/>
    <lineage>
        <taxon>Eukaryota</taxon>
        <taxon>Metazoa</taxon>
        <taxon>Ecdysozoa</taxon>
        <taxon>Nematoda</taxon>
        <taxon>Chromadorea</taxon>
        <taxon>Rhabditida</taxon>
        <taxon>Rhabditina</taxon>
        <taxon>Rhabditomorpha</taxon>
        <taxon>Strongyloidea</taxon>
        <taxon>Metastrongylidae</taxon>
        <taxon>Angiostrongylus</taxon>
    </lineage>
</organism>
<dbReference type="Proteomes" id="UP000035642">
    <property type="component" value="Unassembled WGS sequence"/>
</dbReference>
<evidence type="ECO:0000313" key="1">
    <source>
        <dbReference type="Proteomes" id="UP000035642"/>
    </source>
</evidence>
<dbReference type="AlphaFoldDB" id="A0A0K0DIV9"/>